<dbReference type="SMR" id="A0A8T3BIM9"/>
<keyword evidence="4" id="KW-0862">Zinc</keyword>
<evidence type="ECO:0000256" key="5">
    <source>
        <dbReference type="ARBA" id="ARBA00022842"/>
    </source>
</evidence>
<dbReference type="GO" id="GO:0008270">
    <property type="term" value="F:zinc ion binding"/>
    <property type="evidence" value="ECO:0007669"/>
    <property type="project" value="UniProtKB-KW"/>
</dbReference>
<name>A0A8T3BIM9_DENNO</name>
<dbReference type="Gene3D" id="1.50.10.130">
    <property type="entry name" value="Terpene synthase, N-terminal domain"/>
    <property type="match status" value="1"/>
</dbReference>
<evidence type="ECO:0000259" key="9">
    <source>
        <dbReference type="PROSITE" id="PS50808"/>
    </source>
</evidence>
<dbReference type="SUPFAM" id="SSF48576">
    <property type="entry name" value="Terpenoid synthases"/>
    <property type="match status" value="1"/>
</dbReference>
<dbReference type="FunFam" id="1.50.10.130:FF:000002">
    <property type="entry name" value="Ent-copalyl diphosphate synthase, chloroplastic"/>
    <property type="match status" value="1"/>
</dbReference>
<proteinExistence type="predicted"/>
<dbReference type="InterPro" id="IPR012337">
    <property type="entry name" value="RNaseH-like_sf"/>
</dbReference>
<dbReference type="InterPro" id="IPR003656">
    <property type="entry name" value="Znf_BED"/>
</dbReference>
<reference evidence="10" key="1">
    <citation type="journal article" date="2022" name="Front. Genet.">
        <title>Chromosome-Scale Assembly of the Dendrobium nobile Genome Provides Insights Into the Molecular Mechanism of the Biosynthesis of the Medicinal Active Ingredient of Dendrobium.</title>
        <authorList>
            <person name="Xu Q."/>
            <person name="Niu S.-C."/>
            <person name="Li K.-L."/>
            <person name="Zheng P.-J."/>
            <person name="Zhang X.-J."/>
            <person name="Jia Y."/>
            <person name="Liu Y."/>
            <person name="Niu Y.-X."/>
            <person name="Yu L.-H."/>
            <person name="Chen D.-F."/>
            <person name="Zhang G.-Q."/>
        </authorList>
    </citation>
    <scope>NUCLEOTIDE SEQUENCE</scope>
    <source>
        <tissue evidence="10">Leaf</tissue>
    </source>
</reference>
<comment type="cofactor">
    <cofactor evidence="1">
        <name>Mg(2+)</name>
        <dbReference type="ChEBI" id="CHEBI:18420"/>
    </cofactor>
</comment>
<dbReference type="Pfam" id="PF01397">
    <property type="entry name" value="Terpene_synth"/>
    <property type="match status" value="1"/>
</dbReference>
<dbReference type="GO" id="GO:0010333">
    <property type="term" value="F:terpene synthase activity"/>
    <property type="evidence" value="ECO:0007669"/>
    <property type="project" value="InterPro"/>
</dbReference>
<organism evidence="10 11">
    <name type="scientific">Dendrobium nobile</name>
    <name type="common">Orchid</name>
    <dbReference type="NCBI Taxonomy" id="94219"/>
    <lineage>
        <taxon>Eukaryota</taxon>
        <taxon>Viridiplantae</taxon>
        <taxon>Streptophyta</taxon>
        <taxon>Embryophyta</taxon>
        <taxon>Tracheophyta</taxon>
        <taxon>Spermatophyta</taxon>
        <taxon>Magnoliopsida</taxon>
        <taxon>Liliopsida</taxon>
        <taxon>Asparagales</taxon>
        <taxon>Orchidaceae</taxon>
        <taxon>Epidendroideae</taxon>
        <taxon>Malaxideae</taxon>
        <taxon>Dendrobiinae</taxon>
        <taxon>Dendrobium</taxon>
    </lineage>
</organism>
<evidence type="ECO:0000256" key="1">
    <source>
        <dbReference type="ARBA" id="ARBA00001946"/>
    </source>
</evidence>
<gene>
    <name evidence="10" type="ORF">KFK09_012912</name>
</gene>
<evidence type="ECO:0000313" key="11">
    <source>
        <dbReference type="Proteomes" id="UP000829196"/>
    </source>
</evidence>
<dbReference type="FunFam" id="1.10.600.10:FF:000036">
    <property type="entry name" value="cis-abienol synthase, chloroplastic"/>
    <property type="match status" value="1"/>
</dbReference>
<dbReference type="InterPro" id="IPR036965">
    <property type="entry name" value="Terpene_synth_N_sf"/>
</dbReference>
<dbReference type="GO" id="GO:0003677">
    <property type="term" value="F:DNA binding"/>
    <property type="evidence" value="ECO:0007669"/>
    <property type="project" value="InterPro"/>
</dbReference>
<dbReference type="GO" id="GO:0016102">
    <property type="term" value="P:diterpenoid biosynthetic process"/>
    <property type="evidence" value="ECO:0007669"/>
    <property type="project" value="TreeGrafter"/>
</dbReference>
<dbReference type="Pfam" id="PF04937">
    <property type="entry name" value="DUF659"/>
    <property type="match status" value="1"/>
</dbReference>
<dbReference type="GO" id="GO:0000287">
    <property type="term" value="F:magnesium ion binding"/>
    <property type="evidence" value="ECO:0007669"/>
    <property type="project" value="InterPro"/>
</dbReference>
<dbReference type="InterPro" id="IPR001906">
    <property type="entry name" value="Terpene_synth_N"/>
</dbReference>
<dbReference type="Proteomes" id="UP000829196">
    <property type="component" value="Unassembled WGS sequence"/>
</dbReference>
<keyword evidence="11" id="KW-1185">Reference proteome</keyword>
<dbReference type="SUPFAM" id="SSF48239">
    <property type="entry name" value="Terpenoid cyclases/Protein prenyltransferases"/>
    <property type="match status" value="2"/>
</dbReference>
<feature type="compositionally biased region" description="Polar residues" evidence="8">
    <location>
        <begin position="1098"/>
        <end position="1112"/>
    </location>
</feature>
<dbReference type="Gene3D" id="1.10.600.10">
    <property type="entry name" value="Farnesyl Diphosphate Synthase"/>
    <property type="match status" value="1"/>
</dbReference>
<feature type="region of interest" description="Disordered" evidence="8">
    <location>
        <begin position="1098"/>
        <end position="1117"/>
    </location>
</feature>
<keyword evidence="2" id="KW-0479">Metal-binding</keyword>
<dbReference type="InterPro" id="IPR008930">
    <property type="entry name" value="Terpenoid_cyclase/PrenylTrfase"/>
</dbReference>
<keyword evidence="5" id="KW-0460">Magnesium</keyword>
<dbReference type="InterPro" id="IPR050148">
    <property type="entry name" value="Terpene_synthase-like"/>
</dbReference>
<evidence type="ECO:0000256" key="6">
    <source>
        <dbReference type="ARBA" id="ARBA00023239"/>
    </source>
</evidence>
<dbReference type="PROSITE" id="PS50808">
    <property type="entry name" value="ZF_BED"/>
    <property type="match status" value="1"/>
</dbReference>
<protein>
    <recommendedName>
        <fullName evidence="9">BED-type domain-containing protein</fullName>
    </recommendedName>
</protein>
<dbReference type="Gene3D" id="1.50.10.160">
    <property type="match status" value="1"/>
</dbReference>
<evidence type="ECO:0000256" key="4">
    <source>
        <dbReference type="ARBA" id="ARBA00022833"/>
    </source>
</evidence>
<evidence type="ECO:0000256" key="8">
    <source>
        <dbReference type="SAM" id="MobiDB-lite"/>
    </source>
</evidence>
<dbReference type="PANTHER" id="PTHR31739">
    <property type="entry name" value="ENT-COPALYL DIPHOSPHATE SYNTHASE, CHLOROPLASTIC"/>
    <property type="match status" value="1"/>
</dbReference>
<evidence type="ECO:0000313" key="10">
    <source>
        <dbReference type="EMBL" id="KAI0512273.1"/>
    </source>
</evidence>
<dbReference type="OrthoDB" id="776249at2759"/>
<feature type="domain" description="BED-type" evidence="9">
    <location>
        <begin position="1003"/>
        <end position="1066"/>
    </location>
</feature>
<accession>A0A8T3BIM9</accession>
<dbReference type="EMBL" id="JAGYWB010000009">
    <property type="protein sequence ID" value="KAI0512273.1"/>
    <property type="molecule type" value="Genomic_DNA"/>
</dbReference>
<evidence type="ECO:0000256" key="3">
    <source>
        <dbReference type="ARBA" id="ARBA00022771"/>
    </source>
</evidence>
<dbReference type="InterPro" id="IPR005630">
    <property type="entry name" value="Terpene_synthase_metal-bd"/>
</dbReference>
<dbReference type="SUPFAM" id="SSF53098">
    <property type="entry name" value="Ribonuclease H-like"/>
    <property type="match status" value="1"/>
</dbReference>
<dbReference type="Pfam" id="PF03936">
    <property type="entry name" value="Terpene_synth_C"/>
    <property type="match status" value="1"/>
</dbReference>
<keyword evidence="3 7" id="KW-0863">Zinc-finger</keyword>
<evidence type="ECO:0000256" key="7">
    <source>
        <dbReference type="PROSITE-ProRule" id="PRU00027"/>
    </source>
</evidence>
<dbReference type="Pfam" id="PF02892">
    <property type="entry name" value="zf-BED"/>
    <property type="match status" value="1"/>
</dbReference>
<dbReference type="InterPro" id="IPR007021">
    <property type="entry name" value="DUF659"/>
</dbReference>
<dbReference type="InterPro" id="IPR008949">
    <property type="entry name" value="Isoprenoid_synthase_dom_sf"/>
</dbReference>
<comment type="caution">
    <text evidence="10">The sequence shown here is derived from an EMBL/GenBank/DDBJ whole genome shotgun (WGS) entry which is preliminary data.</text>
</comment>
<dbReference type="PANTHER" id="PTHR31739:SF25">
    <property type="entry name" value="(E,E)-GERANYLLINALOOL SYNTHASE"/>
    <property type="match status" value="1"/>
</dbReference>
<sequence>MEHSLWFEEAVERMKERLFSPSADLYAFLPVSAYETAWIAMVPDSDDPAHPMFPEYLDWVLRNQNALGFWFDQQHSINMDYHEHINYKHQWSNDDLLATLACLIALKTWDSIGFSYKINKGLKFLQGSMEKELINMRNSKDGGGEAGHALLHRFFPTQQSNNGAFYEFKLNGIKLEKEEADERILMREIAFKNRWPALLCRSPSVTACAYMITGNQTYKTYLEHMFADCQHGVPPIYLEDKDVIKLCVVDHLERLGCTEHFSEEISNVMDHLHRKWIAEESKVPQKDDDAFQIYKDSLAFRLLRMHGYQVSPRRFCWFIDDEKNLSYMKDNFALFLSPMLSIYKASHIAFPEDYELDKAGAFSRQILQMGILSMKSENESDTLARSTKFEQEVEHELGLKWLARMDHLEHRLYIERGGIYHFWIGKNAPCCILRNDDLLQLAIDNFMMRQLVYKKELNELQRWSKDTGLFAMGFGREKTTYCYFAIASAICLPLNTESRKEATKCATFFTVADDFFDEKGSLHDLSILTDSLQRWEGEDLTSHSKIIFTVLNNLVHDISVKSFKQHGHNVKKILQDAWKDIFMSWLKEVEWSKNSHYPSIDGYIENAKTSVAVEMILLPKCYLTKPKVSLQESSWDFRSAMITKSLEVLCRLLNDLKSYEREAKAGEPNIVLLHLMQNPKAKIDDVVAVIKNTLKMKEKEFLQLVMSKDSESDMPTEWKMMHLSCLKIFQMFYNSENAFDSPTALLDSINKAIYEPLLVKKTISQPADFINKELKKINTKAPYTKGIQYYNQQKFALHVIAMGAYFEARANGGRKKPKVVNRNFDKEVQIKENTRELKEENFRNKEIKVISFDKFGFMQRESFEVTYNRRRIRGRGLEETYRQGRNRFVFVYSRIGLGLPVRIERRTRGEAVRERDEAVREGDEDVSVGDEVGRRRRRERNEAEVVSARNVQASIRSEEQVRGVVALTLTCSNESLNNSLFGFLSFVRSVHARYREAMTSGTRRKDPAWKYGTQVEVSDEGAKKGYVYMKCNFCEKRITGGVKRLKDHLACTHVNVGPCAKVPDEVKKECTNYLKKFATTKEVTQRNMEKMIGNSSYYGSQHEGSSTGSHLVSSDRGSRGPMDRFMLNIDNDENINTQDIQPPTTTKELKNRVCLDIARFIYENGIPFNVVRSPSWINMLRSVGSYGRGLQLPSMYELRTWMLNEEVKTTSKMVDDVKKTWIETGVTIMSDGWSDIRHRSIINFLVNNSYGTVFLKSIDASSFVKDAQLLFEMLDEVVEEVGDALVVQVVTDNASAYKAAGRMLMEKRPHLYWTPCAAHCIDLMLERLGQLPQHKSAILKAKFVSKFIYNHSWILSLMRKFTDKKIIRPAVTRFATAYLTLQRFKELRQPLEAMFASEE</sequence>
<keyword evidence="6" id="KW-0456">Lyase</keyword>
<evidence type="ECO:0000256" key="2">
    <source>
        <dbReference type="ARBA" id="ARBA00022723"/>
    </source>
</evidence>